<name>A0ABY7TB94_9SPHI</name>
<keyword evidence="1" id="KW-1133">Transmembrane helix</keyword>
<evidence type="ECO:0000313" key="3">
    <source>
        <dbReference type="Proteomes" id="UP001216139"/>
    </source>
</evidence>
<protein>
    <submittedName>
        <fullName evidence="2">SdpA family antimicrobial peptide system protein</fullName>
    </submittedName>
</protein>
<dbReference type="InterPro" id="IPR023902">
    <property type="entry name" value="Sporulation_SdpA"/>
</dbReference>
<feature type="transmembrane region" description="Helical" evidence="1">
    <location>
        <begin position="12"/>
        <end position="37"/>
    </location>
</feature>
<dbReference type="Proteomes" id="UP001216139">
    <property type="component" value="Chromosome"/>
</dbReference>
<gene>
    <name evidence="2" type="ORF">PQO05_06090</name>
</gene>
<dbReference type="EMBL" id="CP117167">
    <property type="protein sequence ID" value="WCT13504.1"/>
    <property type="molecule type" value="Genomic_DNA"/>
</dbReference>
<accession>A0ABY7TB94</accession>
<evidence type="ECO:0000313" key="2">
    <source>
        <dbReference type="EMBL" id="WCT13504.1"/>
    </source>
</evidence>
<reference evidence="2 3" key="1">
    <citation type="submission" date="2023-02" db="EMBL/GenBank/DDBJ databases">
        <title>Genome sequence of Mucilaginibacter jinjuensis strain KACC 16571.</title>
        <authorList>
            <person name="Kim S."/>
            <person name="Heo J."/>
            <person name="Kwon S.-W."/>
        </authorList>
    </citation>
    <scope>NUCLEOTIDE SEQUENCE [LARGE SCALE GENOMIC DNA]</scope>
    <source>
        <strain evidence="2 3">KACC 16571</strain>
    </source>
</reference>
<sequence>MKNINQTSNIKVASFFAFLSMGTLIFCILVLTLALPFSPIKNFIPRQKNLKMVIPQGWGFFTRDPREDSFKLYRADRAPLVDFRPQTNSSSENLWGLRRNARALGILCGSIYKQIEEKDWVEVTDFDPQRFKSQEIKSLQITTASENHTLCGQTFILVRYKPIPWAWAASVRGTTGMQSYVAKIHVNCSKQGK</sequence>
<dbReference type="Pfam" id="PF17418">
    <property type="entry name" value="SdpA"/>
    <property type="match status" value="1"/>
</dbReference>
<organism evidence="2 3">
    <name type="scientific">Mucilaginibacter jinjuensis</name>
    <dbReference type="NCBI Taxonomy" id="1176721"/>
    <lineage>
        <taxon>Bacteria</taxon>
        <taxon>Pseudomonadati</taxon>
        <taxon>Bacteroidota</taxon>
        <taxon>Sphingobacteriia</taxon>
        <taxon>Sphingobacteriales</taxon>
        <taxon>Sphingobacteriaceae</taxon>
        <taxon>Mucilaginibacter</taxon>
    </lineage>
</organism>
<keyword evidence="3" id="KW-1185">Reference proteome</keyword>
<evidence type="ECO:0000256" key="1">
    <source>
        <dbReference type="SAM" id="Phobius"/>
    </source>
</evidence>
<proteinExistence type="predicted"/>
<dbReference type="NCBIfam" id="TIGR04034">
    <property type="entry name" value="export_SdpA"/>
    <property type="match status" value="1"/>
</dbReference>
<dbReference type="RefSeq" id="WP_273631813.1">
    <property type="nucleotide sequence ID" value="NZ_CP117167.1"/>
</dbReference>
<keyword evidence="1" id="KW-0472">Membrane</keyword>
<keyword evidence="1" id="KW-0812">Transmembrane</keyword>